<dbReference type="Gene3D" id="3.10.200.10">
    <property type="entry name" value="Alpha carbonic anhydrase"/>
    <property type="match status" value="1"/>
</dbReference>
<dbReference type="Proteomes" id="UP001164286">
    <property type="component" value="Unassembled WGS sequence"/>
</dbReference>
<accession>A0AA38HA62</accession>
<dbReference type="PROSITE" id="PS51144">
    <property type="entry name" value="ALPHA_CA_2"/>
    <property type="match status" value="1"/>
</dbReference>
<feature type="signal peptide" evidence="1">
    <location>
        <begin position="1"/>
        <end position="19"/>
    </location>
</feature>
<dbReference type="GO" id="GO:0008270">
    <property type="term" value="F:zinc ion binding"/>
    <property type="evidence" value="ECO:0007669"/>
    <property type="project" value="InterPro"/>
</dbReference>
<organism evidence="3 4">
    <name type="scientific">Dioszegia hungarica</name>
    <dbReference type="NCBI Taxonomy" id="4972"/>
    <lineage>
        <taxon>Eukaryota</taxon>
        <taxon>Fungi</taxon>
        <taxon>Dikarya</taxon>
        <taxon>Basidiomycota</taxon>
        <taxon>Agaricomycotina</taxon>
        <taxon>Tremellomycetes</taxon>
        <taxon>Tremellales</taxon>
        <taxon>Bulleribasidiaceae</taxon>
        <taxon>Dioszegia</taxon>
    </lineage>
</organism>
<reference evidence="3" key="1">
    <citation type="journal article" date="2022" name="G3 (Bethesda)">
        <title>High quality genome of the basidiomycete yeast Dioszegia hungarica PDD-24b-2 isolated from cloud water.</title>
        <authorList>
            <person name="Jarrige D."/>
            <person name="Haridas S."/>
            <person name="Bleykasten-Grosshans C."/>
            <person name="Joly M."/>
            <person name="Nadalig T."/>
            <person name="Sancelme M."/>
            <person name="Vuilleumier S."/>
            <person name="Grigoriev I.V."/>
            <person name="Amato P."/>
            <person name="Bringel F."/>
        </authorList>
    </citation>
    <scope>NUCLEOTIDE SEQUENCE</scope>
    <source>
        <strain evidence="3">PDD-24b-2</strain>
    </source>
</reference>
<dbReference type="SUPFAM" id="SSF51069">
    <property type="entry name" value="Carbonic anhydrase"/>
    <property type="match status" value="1"/>
</dbReference>
<dbReference type="PANTHER" id="PTHR18952">
    <property type="entry name" value="CARBONIC ANHYDRASE"/>
    <property type="match status" value="1"/>
</dbReference>
<dbReference type="InterPro" id="IPR023561">
    <property type="entry name" value="Carbonic_anhydrase_a-class"/>
</dbReference>
<dbReference type="AlphaFoldDB" id="A0AA38HA62"/>
<evidence type="ECO:0000313" key="4">
    <source>
        <dbReference type="Proteomes" id="UP001164286"/>
    </source>
</evidence>
<feature type="domain" description="Alpha-carbonic anhydrase" evidence="2">
    <location>
        <begin position="36"/>
        <end position="271"/>
    </location>
</feature>
<evidence type="ECO:0000313" key="3">
    <source>
        <dbReference type="EMBL" id="KAI9635321.1"/>
    </source>
</evidence>
<dbReference type="PANTHER" id="PTHR18952:SF274">
    <property type="entry name" value="ALPHA-CARBONIC ANHYDRASE DOMAIN-CONTAINING PROTEIN"/>
    <property type="match status" value="1"/>
</dbReference>
<dbReference type="EMBL" id="JAKWFO010000005">
    <property type="protein sequence ID" value="KAI9635321.1"/>
    <property type="molecule type" value="Genomic_DNA"/>
</dbReference>
<keyword evidence="1" id="KW-0732">Signal</keyword>
<evidence type="ECO:0000256" key="1">
    <source>
        <dbReference type="SAM" id="SignalP"/>
    </source>
</evidence>
<dbReference type="Pfam" id="PF00194">
    <property type="entry name" value="Carb_anhydrase"/>
    <property type="match status" value="1"/>
</dbReference>
<dbReference type="InterPro" id="IPR041891">
    <property type="entry name" value="Alpha_CA_prokaryot-like"/>
</dbReference>
<dbReference type="RefSeq" id="XP_052945098.1">
    <property type="nucleotide sequence ID" value="XM_053092724.1"/>
</dbReference>
<feature type="chain" id="PRO_5041272859" evidence="1">
    <location>
        <begin position="20"/>
        <end position="271"/>
    </location>
</feature>
<protein>
    <submittedName>
        <fullName evidence="3">Alpha carbonic anhydrase</fullName>
    </submittedName>
</protein>
<evidence type="ECO:0000259" key="2">
    <source>
        <dbReference type="PROSITE" id="PS51144"/>
    </source>
</evidence>
<dbReference type="SMART" id="SM01057">
    <property type="entry name" value="Carb_anhydrase"/>
    <property type="match status" value="1"/>
</dbReference>
<dbReference type="GO" id="GO:0004089">
    <property type="term" value="F:carbonate dehydratase activity"/>
    <property type="evidence" value="ECO:0007669"/>
    <property type="project" value="InterPro"/>
</dbReference>
<comment type="caution">
    <text evidence="3">The sequence shown here is derived from an EMBL/GenBank/DDBJ whole genome shotgun (WGS) entry which is preliminary data.</text>
</comment>
<dbReference type="GeneID" id="77731929"/>
<dbReference type="InterPro" id="IPR001148">
    <property type="entry name" value="CA_dom"/>
</dbReference>
<proteinExistence type="predicted"/>
<gene>
    <name evidence="3" type="ORF">MKK02DRAFT_44007</name>
</gene>
<name>A0AA38HA62_9TREE</name>
<keyword evidence="4" id="KW-1185">Reference proteome</keyword>
<sequence>MLLTTLAASLLSASALACADHNYHRQMKRAENSTGMAWSYEASYDWGRLSEDYVLCQDGTQQAPIPLRLDQGLSLSHILHFDRYNFNQSGVFRNWGYGPAMTFSHPEGNYTSLPSFTFEDSGVNETVYMTGWHIHAPGDHTVQGARSKAEMHFVHVNTKGAPRAVLAFRIDPGNADSTFFTNLPPMISYRDINKTMDSQINPQVAINEVARFNEFWTYRGSLTSPPCTEGIRFFMARQILFTGVQQMRNLLRVSHYSARAEQQVWQHQINV</sequence>
<dbReference type="CDD" id="cd03124">
    <property type="entry name" value="alpha_CA_prokaryotic_like"/>
    <property type="match status" value="1"/>
</dbReference>
<dbReference type="InterPro" id="IPR036398">
    <property type="entry name" value="CA_dom_sf"/>
</dbReference>